<dbReference type="InterPro" id="IPR044668">
    <property type="entry name" value="PuuD-like"/>
</dbReference>
<reference evidence="2 3" key="1">
    <citation type="journal article" date="2015" name="Genome Announc.">
        <title>Complete Genome Sequence of the Novel Leech Symbiont Mucinivorans hirudinis M3T.</title>
        <authorList>
            <person name="Nelson M.C."/>
            <person name="Bomar L."/>
            <person name="Graf J."/>
        </authorList>
    </citation>
    <scope>NUCLEOTIDE SEQUENCE [LARGE SCALE GENOMIC DNA]</scope>
    <source>
        <strain evidence="3">M3</strain>
    </source>
</reference>
<dbReference type="CDD" id="cd01745">
    <property type="entry name" value="GATase1_2"/>
    <property type="match status" value="1"/>
</dbReference>
<evidence type="ECO:0000313" key="3">
    <source>
        <dbReference type="Proteomes" id="UP000027616"/>
    </source>
</evidence>
<dbReference type="HOGENOM" id="CLU_030756_2_0_10"/>
<evidence type="ECO:0000256" key="1">
    <source>
        <dbReference type="SAM" id="SignalP"/>
    </source>
</evidence>
<dbReference type="GO" id="GO:0005829">
    <property type="term" value="C:cytosol"/>
    <property type="evidence" value="ECO:0007669"/>
    <property type="project" value="TreeGrafter"/>
</dbReference>
<dbReference type="eggNOG" id="COG2071">
    <property type="taxonomic scope" value="Bacteria"/>
</dbReference>
<dbReference type="Proteomes" id="UP000027616">
    <property type="component" value="Chromosome I"/>
</dbReference>
<dbReference type="OrthoDB" id="9804920at2"/>
<protein>
    <submittedName>
        <fullName evidence="2">Glutamine amidotransferase, class I</fullName>
    </submittedName>
</protein>
<dbReference type="InterPro" id="IPR011697">
    <property type="entry name" value="Peptidase_C26"/>
</dbReference>
<organism evidence="2 3">
    <name type="scientific">Mucinivorans hirudinis</name>
    <dbReference type="NCBI Taxonomy" id="1433126"/>
    <lineage>
        <taxon>Bacteria</taxon>
        <taxon>Pseudomonadati</taxon>
        <taxon>Bacteroidota</taxon>
        <taxon>Bacteroidia</taxon>
        <taxon>Bacteroidales</taxon>
        <taxon>Rikenellaceae</taxon>
        <taxon>Mucinivorans</taxon>
    </lineage>
</organism>
<dbReference type="PROSITE" id="PS51273">
    <property type="entry name" value="GATASE_TYPE_1"/>
    <property type="match status" value="1"/>
</dbReference>
<dbReference type="GO" id="GO:0006598">
    <property type="term" value="P:polyamine catabolic process"/>
    <property type="evidence" value="ECO:0007669"/>
    <property type="project" value="TreeGrafter"/>
</dbReference>
<proteinExistence type="predicted"/>
<dbReference type="GO" id="GO:0016740">
    <property type="term" value="F:transferase activity"/>
    <property type="evidence" value="ECO:0007669"/>
    <property type="project" value="UniProtKB-KW"/>
</dbReference>
<feature type="signal peptide" evidence="1">
    <location>
        <begin position="1"/>
        <end position="17"/>
    </location>
</feature>
<dbReference type="Pfam" id="PF07722">
    <property type="entry name" value="Peptidase_C26"/>
    <property type="match status" value="1"/>
</dbReference>
<dbReference type="AlphaFoldDB" id="A0A060RCZ8"/>
<keyword evidence="1" id="KW-0732">Signal</keyword>
<dbReference type="PATRIC" id="fig|1433126.3.peg.1257"/>
<dbReference type="SUPFAM" id="SSF52317">
    <property type="entry name" value="Class I glutamine amidotransferase-like"/>
    <property type="match status" value="1"/>
</dbReference>
<gene>
    <name evidence="2" type="ORF">BN938_1266</name>
</gene>
<dbReference type="KEGG" id="rbc:BN938_1266"/>
<keyword evidence="2" id="KW-0315">Glutamine amidotransferase</keyword>
<evidence type="ECO:0000313" key="2">
    <source>
        <dbReference type="EMBL" id="CDN31359.1"/>
    </source>
</evidence>
<dbReference type="STRING" id="1433126.BN938_1266"/>
<dbReference type="InterPro" id="IPR029062">
    <property type="entry name" value="Class_I_gatase-like"/>
</dbReference>
<keyword evidence="3" id="KW-1185">Reference proteome</keyword>
<name>A0A060RCZ8_9BACT</name>
<feature type="chain" id="PRO_5001589601" evidence="1">
    <location>
        <begin position="18"/>
        <end position="254"/>
    </location>
</feature>
<dbReference type="GO" id="GO:0033969">
    <property type="term" value="F:gamma-glutamyl-gamma-aminobutyrate hydrolase activity"/>
    <property type="evidence" value="ECO:0007669"/>
    <property type="project" value="TreeGrafter"/>
</dbReference>
<accession>A0A060RCZ8</accession>
<dbReference type="PANTHER" id="PTHR43235">
    <property type="entry name" value="GLUTAMINE AMIDOTRANSFERASE PB2B2.05-RELATED"/>
    <property type="match status" value="1"/>
</dbReference>
<sequence>MKRLFLLSLLFVSLASAAQTKRPIIGVSAAWSENDVRVPKSYTESVAKAGGIPMVIPITDDMELLRAQVAAVDAVIMTGGEDYDPLLFGQEPAQMLGEVIPERDSFDLAMIKIAVELGKPILGICRGLQGINIAFGGTLYQDIPSTYGKPYIQHRQSRAGKWGSHTIYIKAGSTLAKILGTNKTVVNSFHHQAIDRLAQGFTVTARAADGMVEAIEDPARKIIALQFHPEAMTKGGNEETLRIFQYFIECVAGK</sequence>
<dbReference type="EMBL" id="HG934468">
    <property type="protein sequence ID" value="CDN31359.1"/>
    <property type="molecule type" value="Genomic_DNA"/>
</dbReference>
<keyword evidence="2" id="KW-0808">Transferase</keyword>
<dbReference type="PANTHER" id="PTHR43235:SF1">
    <property type="entry name" value="GLUTAMINE AMIDOTRANSFERASE PB2B2.05-RELATED"/>
    <property type="match status" value="1"/>
</dbReference>
<dbReference type="Gene3D" id="3.40.50.880">
    <property type="match status" value="1"/>
</dbReference>